<feature type="transmembrane region" description="Helical" evidence="6">
    <location>
        <begin position="334"/>
        <end position="355"/>
    </location>
</feature>
<feature type="transmembrane region" description="Helical" evidence="6">
    <location>
        <begin position="176"/>
        <end position="195"/>
    </location>
</feature>
<evidence type="ECO:0000256" key="6">
    <source>
        <dbReference type="HAMAP-Rule" id="MF_02024"/>
    </source>
</evidence>
<organism evidence="7 8">
    <name type="scientific">Ewingella americana (strain ATCC 33852 / DSM 4580 / CCUG 14506 / JCM 5911 / LMG 7869 / NCTC 12157 / CDC 1468-78)</name>
    <dbReference type="NCBI Taxonomy" id="910964"/>
    <lineage>
        <taxon>Bacteria</taxon>
        <taxon>Pseudomonadati</taxon>
        <taxon>Pseudomonadota</taxon>
        <taxon>Gammaproteobacteria</taxon>
        <taxon>Enterobacterales</taxon>
        <taxon>Yersiniaceae</taxon>
        <taxon>Ewingella</taxon>
    </lineage>
</organism>
<keyword evidence="2 6" id="KW-1003">Cell membrane</keyword>
<dbReference type="UniPathway" id="UPA00566"/>
<evidence type="ECO:0000256" key="3">
    <source>
        <dbReference type="ARBA" id="ARBA00022692"/>
    </source>
</evidence>
<feature type="transmembrane region" description="Helical" evidence="6">
    <location>
        <begin position="216"/>
        <end position="238"/>
    </location>
</feature>
<dbReference type="GO" id="GO:0009246">
    <property type="term" value="P:enterobacterial common antigen biosynthetic process"/>
    <property type="evidence" value="ECO:0007669"/>
    <property type="project" value="UniProtKB-UniRule"/>
</dbReference>
<dbReference type="CDD" id="cd13125">
    <property type="entry name" value="MATE_like_10"/>
    <property type="match status" value="1"/>
</dbReference>
<dbReference type="RefSeq" id="WP_034794760.1">
    <property type="nucleotide sequence ID" value="NZ_JMPJ01000069.1"/>
</dbReference>
<dbReference type="Proteomes" id="UP000028640">
    <property type="component" value="Unassembled WGS sequence"/>
</dbReference>
<feature type="transmembrane region" description="Helical" evidence="6">
    <location>
        <begin position="362"/>
        <end position="382"/>
    </location>
</feature>
<sequence>MSLAKASVWTAGSTLIKIAAGLLVVKLLAVAFGPSGVGQAGNFRQMVTVLGVLSGAGIFNGVTKYVAEHHHDPARLKAVLGTASSLILFFSTALALVFLLAAGPISIGLFGHDRYQSVVRAVAFIQMGIAYANYFQAILKGYRDARGNALAVIGGSLIGLLAYLLCFKLGGYEGALAGLALVPALVVLPAGAMLWRRKPFPLHFLRLGFDRAIASHLGKFTLMALITSVTLPVAYVMMRNLLAKYYSWDAVGIWQGVSSISDAYLQFITASFSVYLLPTLSRLTDKQAISREIVKSLKFVIPAVACASFVVWLLRDFAIWLLFSHQFTAMRDLFAWQLVGDVLKVGSYVFGYLVIAKASLRFYILTEISQFALLTAFSHWLIPLKGSLGAAQAYMATYIVYFTLCSIVFVIYRRRA</sequence>
<feature type="transmembrane region" description="Helical" evidence="6">
    <location>
        <begin position="117"/>
        <end position="135"/>
    </location>
</feature>
<comment type="similarity">
    <text evidence="6">Belongs to the polysaccharide transport (PST) (TC 2.A.66.2) family.</text>
</comment>
<dbReference type="AlphaFoldDB" id="A0A085G3B7"/>
<dbReference type="InterPro" id="IPR050833">
    <property type="entry name" value="Poly_Biosynth_Transport"/>
</dbReference>
<dbReference type="EMBL" id="JMPJ01000069">
    <property type="protein sequence ID" value="KFC78212.1"/>
    <property type="molecule type" value="Genomic_DNA"/>
</dbReference>
<dbReference type="PANTHER" id="PTHR30250">
    <property type="entry name" value="PST FAMILY PREDICTED COLANIC ACID TRANSPORTER"/>
    <property type="match status" value="1"/>
</dbReference>
<comment type="function">
    <text evidence="6">Mediates the transbilayer movement of Und-PP-GlcNAc-ManNAcA-Fuc4NAc (lipid III) from the inner to the outer leaflet of the cytoplasmic membrane during the assembly of enterobacterial common antigen (ECA).</text>
</comment>
<proteinExistence type="inferred from homology"/>
<evidence type="ECO:0000313" key="7">
    <source>
        <dbReference type="EMBL" id="KFC78212.1"/>
    </source>
</evidence>
<keyword evidence="8" id="KW-1185">Reference proteome</keyword>
<accession>A0A085G3B7</accession>
<keyword evidence="5 6" id="KW-0472">Membrane</keyword>
<keyword evidence="3 6" id="KW-0812">Transmembrane</keyword>
<dbReference type="eggNOG" id="COG2244">
    <property type="taxonomic scope" value="Bacteria"/>
</dbReference>
<evidence type="ECO:0000256" key="5">
    <source>
        <dbReference type="ARBA" id="ARBA00023136"/>
    </source>
</evidence>
<name>A0A085G3B7_EWIA3</name>
<feature type="transmembrane region" description="Helical" evidence="6">
    <location>
        <begin position="147"/>
        <end position="170"/>
    </location>
</feature>
<evidence type="ECO:0000256" key="1">
    <source>
        <dbReference type="ARBA" id="ARBA00004651"/>
    </source>
</evidence>
<dbReference type="InterPro" id="IPR044550">
    <property type="entry name" value="WzxE"/>
</dbReference>
<protein>
    <recommendedName>
        <fullName evidence="6">Lipid III flippase</fullName>
    </recommendedName>
</protein>
<dbReference type="NCBIfam" id="NF011679">
    <property type="entry name" value="PRK15099.1"/>
    <property type="match status" value="1"/>
</dbReference>
<keyword evidence="6" id="KW-0813">Transport</keyword>
<dbReference type="InterPro" id="IPR032896">
    <property type="entry name" value="WzxE_Proteobacteria"/>
</dbReference>
<dbReference type="GO" id="GO:0005886">
    <property type="term" value="C:plasma membrane"/>
    <property type="evidence" value="ECO:0007669"/>
    <property type="project" value="UniProtKB-SubCell"/>
</dbReference>
<feature type="transmembrane region" description="Helical" evidence="6">
    <location>
        <begin position="263"/>
        <end position="284"/>
    </location>
</feature>
<dbReference type="Pfam" id="PF01943">
    <property type="entry name" value="Polysacc_synt"/>
    <property type="match status" value="1"/>
</dbReference>
<feature type="transmembrane region" description="Helical" evidence="6">
    <location>
        <begin position="12"/>
        <end position="33"/>
    </location>
</feature>
<evidence type="ECO:0000256" key="2">
    <source>
        <dbReference type="ARBA" id="ARBA00022475"/>
    </source>
</evidence>
<keyword evidence="4 6" id="KW-1133">Transmembrane helix</keyword>
<feature type="transmembrane region" description="Helical" evidence="6">
    <location>
        <begin position="394"/>
        <end position="412"/>
    </location>
</feature>
<dbReference type="InterPro" id="IPR002797">
    <property type="entry name" value="Polysacc_synth"/>
</dbReference>
<dbReference type="GeneID" id="78383095"/>
<comment type="pathway">
    <text evidence="6">Bacterial outer membrane biogenesis; enterobacterial common antigen biosynthesis.</text>
</comment>
<feature type="transmembrane region" description="Helical" evidence="6">
    <location>
        <begin position="79"/>
        <end position="105"/>
    </location>
</feature>
<comment type="caution">
    <text evidence="7">The sequence shown here is derived from an EMBL/GenBank/DDBJ whole genome shotgun (WGS) entry which is preliminary data.</text>
</comment>
<evidence type="ECO:0000256" key="4">
    <source>
        <dbReference type="ARBA" id="ARBA00022989"/>
    </source>
</evidence>
<comment type="subcellular location">
    <subcellularLocation>
        <location evidence="6">Cell inner membrane</location>
        <topology evidence="6">Multi-pass membrane protein</topology>
    </subcellularLocation>
    <subcellularLocation>
        <location evidence="1">Cell membrane</location>
        <topology evidence="1">Multi-pass membrane protein</topology>
    </subcellularLocation>
</comment>
<dbReference type="PANTHER" id="PTHR30250:SF30">
    <property type="entry name" value="LIPID III FLIPPASE"/>
    <property type="match status" value="1"/>
</dbReference>
<dbReference type="STRING" id="910964.GEAM_3817"/>
<comment type="subunit">
    <text evidence="6">Probably part of a complex composed of WzxE, WzyE and WzzE.</text>
</comment>
<dbReference type="OrthoDB" id="9769862at2"/>
<keyword evidence="6" id="KW-0997">Cell inner membrane</keyword>
<evidence type="ECO:0000313" key="8">
    <source>
        <dbReference type="Proteomes" id="UP000028640"/>
    </source>
</evidence>
<feature type="transmembrane region" description="Helical" evidence="6">
    <location>
        <begin position="296"/>
        <end position="314"/>
    </location>
</feature>
<feature type="transmembrane region" description="Helical" evidence="6">
    <location>
        <begin position="45"/>
        <end position="67"/>
    </location>
</feature>
<gene>
    <name evidence="6" type="primary">wzxE</name>
    <name evidence="7" type="ORF">GEAM_3817</name>
</gene>
<reference evidence="7 8" key="1">
    <citation type="submission" date="2014-05" db="EMBL/GenBank/DDBJ databases">
        <title>ATOL: Assembling a taxonomically balanced genome-scale reconstruction of the evolutionary history of the Enterobacteriaceae.</title>
        <authorList>
            <person name="Plunkett G.III."/>
            <person name="Neeno-Eckwall E.C."/>
            <person name="Glasner J.D."/>
            <person name="Perna N.T."/>
        </authorList>
    </citation>
    <scope>NUCLEOTIDE SEQUENCE [LARGE SCALE GENOMIC DNA]</scope>
    <source>
        <strain evidence="7 8">ATCC 33852</strain>
    </source>
</reference>
<dbReference type="HAMAP" id="MF_02024">
    <property type="entry name" value="WzxE"/>
    <property type="match status" value="1"/>
</dbReference>